<sequence length="72" mass="8035">MGDFFLMKRILHALIGLIIGFLISWLAFSYIGLRIYQPGHSLVLPVIILVLGVGLAIFSSYRIFAIGKENNL</sequence>
<dbReference type="EMBL" id="JASBAO010000001">
    <property type="protein sequence ID" value="MDI2091078.1"/>
    <property type="molecule type" value="Genomic_DNA"/>
</dbReference>
<keyword evidence="1" id="KW-0472">Membrane</keyword>
<keyword evidence="1" id="KW-1133">Transmembrane helix</keyword>
<gene>
    <name evidence="2" type="ORF">QJV27_06810</name>
</gene>
<evidence type="ECO:0000313" key="2">
    <source>
        <dbReference type="EMBL" id="MDI2091078.1"/>
    </source>
</evidence>
<evidence type="ECO:0000313" key="3">
    <source>
        <dbReference type="Proteomes" id="UP001431634"/>
    </source>
</evidence>
<reference evidence="2" key="1">
    <citation type="submission" date="2023-05" db="EMBL/GenBank/DDBJ databases">
        <title>Whole genome sequence of Commensalibacter sp.</title>
        <authorList>
            <person name="Charoenyingcharoen P."/>
            <person name="Yukphan P."/>
        </authorList>
    </citation>
    <scope>NUCLEOTIDE SEQUENCE</scope>
    <source>
        <strain evidence="2">TBRC 16381</strain>
    </source>
</reference>
<name>A0ABT6Q1T6_9PROT</name>
<protein>
    <submittedName>
        <fullName evidence="2">Uncharacterized protein</fullName>
    </submittedName>
</protein>
<evidence type="ECO:0000256" key="1">
    <source>
        <dbReference type="SAM" id="Phobius"/>
    </source>
</evidence>
<organism evidence="2 3">
    <name type="scientific">Commensalibacter oyaizuii</name>
    <dbReference type="NCBI Taxonomy" id="3043873"/>
    <lineage>
        <taxon>Bacteria</taxon>
        <taxon>Pseudomonadati</taxon>
        <taxon>Pseudomonadota</taxon>
        <taxon>Alphaproteobacteria</taxon>
        <taxon>Acetobacterales</taxon>
        <taxon>Acetobacteraceae</taxon>
    </lineage>
</organism>
<feature type="transmembrane region" description="Helical" evidence="1">
    <location>
        <begin position="12"/>
        <end position="36"/>
    </location>
</feature>
<proteinExistence type="predicted"/>
<comment type="caution">
    <text evidence="2">The sequence shown here is derived from an EMBL/GenBank/DDBJ whole genome shotgun (WGS) entry which is preliminary data.</text>
</comment>
<keyword evidence="1" id="KW-0812">Transmembrane</keyword>
<dbReference type="Proteomes" id="UP001431634">
    <property type="component" value="Unassembled WGS sequence"/>
</dbReference>
<accession>A0ABT6Q1T6</accession>
<dbReference type="RefSeq" id="WP_281448186.1">
    <property type="nucleotide sequence ID" value="NZ_JASBAO010000001.1"/>
</dbReference>
<keyword evidence="3" id="KW-1185">Reference proteome</keyword>
<feature type="transmembrane region" description="Helical" evidence="1">
    <location>
        <begin position="42"/>
        <end position="64"/>
    </location>
</feature>